<dbReference type="EMBL" id="RXOE01000001">
    <property type="protein sequence ID" value="RTQ36192.1"/>
    <property type="molecule type" value="Genomic_DNA"/>
</dbReference>
<protein>
    <submittedName>
        <fullName evidence="4">Efflux transporter outer membrane subunit</fullName>
    </submittedName>
</protein>
<reference evidence="4 5" key="1">
    <citation type="submission" date="2018-12" db="EMBL/GenBank/DDBJ databases">
        <title>The genome of Variovorax gossypii DSM 100435.</title>
        <authorList>
            <person name="Gao J."/>
            <person name="Sun J."/>
        </authorList>
    </citation>
    <scope>NUCLEOTIDE SEQUENCE [LARGE SCALE GENOMIC DNA]</scope>
    <source>
        <strain evidence="4 5">DSM 100435</strain>
    </source>
</reference>
<keyword evidence="2" id="KW-1134">Transmembrane beta strand</keyword>
<comment type="subcellular location">
    <subcellularLocation>
        <location evidence="2">Cell membrane</location>
        <topology evidence="2">Lipid-anchor</topology>
    </subcellularLocation>
</comment>
<dbReference type="AlphaFoldDB" id="A0A431TQ27"/>
<keyword evidence="2" id="KW-0564">Palmitate</keyword>
<name>A0A431TQ27_9BURK</name>
<dbReference type="Gene3D" id="2.20.200.10">
    <property type="entry name" value="Outer membrane efflux proteins (OEP)"/>
    <property type="match status" value="1"/>
</dbReference>
<accession>A0A431TQ27</accession>
<evidence type="ECO:0000256" key="1">
    <source>
        <dbReference type="ARBA" id="ARBA00007613"/>
    </source>
</evidence>
<organism evidence="4 5">
    <name type="scientific">Variovorax gossypii</name>
    <dbReference type="NCBI Taxonomy" id="1679495"/>
    <lineage>
        <taxon>Bacteria</taxon>
        <taxon>Pseudomonadati</taxon>
        <taxon>Pseudomonadota</taxon>
        <taxon>Betaproteobacteria</taxon>
        <taxon>Burkholderiales</taxon>
        <taxon>Comamonadaceae</taxon>
        <taxon>Variovorax</taxon>
    </lineage>
</organism>
<feature type="region of interest" description="Disordered" evidence="3">
    <location>
        <begin position="1"/>
        <end position="27"/>
    </location>
</feature>
<keyword evidence="2" id="KW-0812">Transmembrane</keyword>
<evidence type="ECO:0000256" key="3">
    <source>
        <dbReference type="SAM" id="MobiDB-lite"/>
    </source>
</evidence>
<dbReference type="SUPFAM" id="SSF56954">
    <property type="entry name" value="Outer membrane efflux proteins (OEP)"/>
    <property type="match status" value="1"/>
</dbReference>
<evidence type="ECO:0000313" key="5">
    <source>
        <dbReference type="Proteomes" id="UP000267418"/>
    </source>
</evidence>
<proteinExistence type="inferred from homology"/>
<gene>
    <name evidence="4" type="ORF">EJP69_00075</name>
</gene>
<feature type="region of interest" description="Disordered" evidence="3">
    <location>
        <begin position="503"/>
        <end position="531"/>
    </location>
</feature>
<dbReference type="RefSeq" id="WP_126468350.1">
    <property type="nucleotide sequence ID" value="NZ_RXOE01000001.1"/>
</dbReference>
<dbReference type="Pfam" id="PF02321">
    <property type="entry name" value="OEP"/>
    <property type="match status" value="2"/>
</dbReference>
<dbReference type="OrthoDB" id="9770517at2"/>
<dbReference type="Gene3D" id="1.20.1600.10">
    <property type="entry name" value="Outer membrane efflux proteins (OEP)"/>
    <property type="match status" value="1"/>
</dbReference>
<keyword evidence="5" id="KW-1185">Reference proteome</keyword>
<dbReference type="PANTHER" id="PTHR30203:SF33">
    <property type="entry name" value="BLR4455 PROTEIN"/>
    <property type="match status" value="1"/>
</dbReference>
<dbReference type="NCBIfam" id="TIGR01845">
    <property type="entry name" value="outer_NodT"/>
    <property type="match status" value="1"/>
</dbReference>
<comment type="caution">
    <text evidence="4">The sequence shown here is derived from an EMBL/GenBank/DDBJ whole genome shotgun (WGS) entry which is preliminary data.</text>
</comment>
<dbReference type="Proteomes" id="UP000267418">
    <property type="component" value="Unassembled WGS sequence"/>
</dbReference>
<keyword evidence="2" id="KW-0449">Lipoprotein</keyword>
<evidence type="ECO:0000313" key="4">
    <source>
        <dbReference type="EMBL" id="RTQ36192.1"/>
    </source>
</evidence>
<sequence length="531" mass="55557">MNDIDARKACAARAAPPPARQVRRKHAPAPGLATGLTLGLALLLGGCTLGPDYSRPAIDIPASFKEDDGITWQRTQADPQAVLPGTWWSAYGDEVLGSLIERALQANQNIAAAEASYRAARATVAASEASLYPVLSLGASASRSRNLASTGSSSGSGTQSSLLSTQVSASATASWEPDLWGEVRRQVEASRGSAQASGAQLAGQRLSIAATLANSYFALRQLDIDIALLGQQERIHARVLDMTRASFQHGLVAADQVLVAQDNLESSIAALAASRAARAQYEHSIAVLTGVPPAAFALAPQPEYRFALPPVPLALPSQLLQRRPDVVAAERNAAAANARIGVAQAAFFPSLTLSAQAGYRNNSLSQLFAAPHRFWTVGPALAGTLFDGGARSAALESARAGYDQSAANYRQAVLSAFQSVEDSLASYQQLQGQARAFGAILQRNQQLFASARAQRSAGSTSELELLTQQLALLTAEQNLRDTQGLLTQSSVTLIRNLGGGWQWDEAQGTPASAPSSSTASSSTPATPHTTP</sequence>
<feature type="compositionally biased region" description="Low complexity" evidence="3">
    <location>
        <begin position="509"/>
        <end position="531"/>
    </location>
</feature>
<dbReference type="GO" id="GO:0005886">
    <property type="term" value="C:plasma membrane"/>
    <property type="evidence" value="ECO:0007669"/>
    <property type="project" value="UniProtKB-SubCell"/>
</dbReference>
<keyword evidence="2" id="KW-0472">Membrane</keyword>
<dbReference type="PANTHER" id="PTHR30203">
    <property type="entry name" value="OUTER MEMBRANE CATION EFFLUX PROTEIN"/>
    <property type="match status" value="1"/>
</dbReference>
<dbReference type="InterPro" id="IPR010131">
    <property type="entry name" value="MdtP/NodT-like"/>
</dbReference>
<dbReference type="GO" id="GO:0015562">
    <property type="term" value="F:efflux transmembrane transporter activity"/>
    <property type="evidence" value="ECO:0007669"/>
    <property type="project" value="InterPro"/>
</dbReference>
<dbReference type="InterPro" id="IPR003423">
    <property type="entry name" value="OMP_efflux"/>
</dbReference>
<comment type="similarity">
    <text evidence="1 2">Belongs to the outer membrane factor (OMF) (TC 1.B.17) family.</text>
</comment>
<evidence type="ECO:0000256" key="2">
    <source>
        <dbReference type="RuleBase" id="RU362097"/>
    </source>
</evidence>